<dbReference type="EMBL" id="FOCQ01000004">
    <property type="protein sequence ID" value="SEN00512.1"/>
    <property type="molecule type" value="Genomic_DNA"/>
</dbReference>
<proteinExistence type="predicted"/>
<keyword evidence="2" id="KW-1185">Reference proteome</keyword>
<dbReference type="STRING" id="1173111.SAMN05444955_104211"/>
<sequence>MIRVLRVELCIEDLFFHPHLFSFQDDLVTNIQTYVERSRLHLMQKLGKRIWKITGPCYSYQNESVYPLPRVFYGPDSHRPAHGEAFDMIHPGKPVACDLGQKLLPVVSDRDFPDQGSILKGWITRRGLEALRANQQPDIKDIHLAKKIFSSVFDPPSRGFGNLKVIFYVHMRDFPSQEVLKELKQEKKYKIRISNIEKNYFSFAKGDVFPAKGIFISLMTSMITDRVKEVLLNGPLPLSLPCISASTPWPLRLFVRRKQKKFYLIPEGSTWFYYSDSRLMRELQQLKRNGAGEWTVYGYGKCFAGPWGG</sequence>
<evidence type="ECO:0000313" key="2">
    <source>
        <dbReference type="Proteomes" id="UP000199695"/>
    </source>
</evidence>
<gene>
    <name evidence="1" type="ORF">SAMN05444955_104211</name>
</gene>
<dbReference type="AlphaFoldDB" id="A0A1H8CZX3"/>
<accession>A0A1H8CZX3</accession>
<dbReference type="OrthoDB" id="6162707at2"/>
<reference evidence="1 2" key="1">
    <citation type="submission" date="2016-10" db="EMBL/GenBank/DDBJ databases">
        <authorList>
            <person name="de Groot N.N."/>
        </authorList>
    </citation>
    <scope>NUCLEOTIDE SEQUENCE [LARGE SCALE GENOMIC DNA]</scope>
    <source>
        <strain evidence="1 2">DSM 46701</strain>
    </source>
</reference>
<organism evidence="1 2">
    <name type="scientific">Lihuaxuella thermophila</name>
    <dbReference type="NCBI Taxonomy" id="1173111"/>
    <lineage>
        <taxon>Bacteria</taxon>
        <taxon>Bacillati</taxon>
        <taxon>Bacillota</taxon>
        <taxon>Bacilli</taxon>
        <taxon>Bacillales</taxon>
        <taxon>Thermoactinomycetaceae</taxon>
        <taxon>Lihuaxuella</taxon>
    </lineage>
</organism>
<name>A0A1H8CZX3_9BACL</name>
<dbReference type="Proteomes" id="UP000199695">
    <property type="component" value="Unassembled WGS sequence"/>
</dbReference>
<protein>
    <submittedName>
        <fullName evidence="1">Uncharacterized protein</fullName>
    </submittedName>
</protein>
<dbReference type="RefSeq" id="WP_139179455.1">
    <property type="nucleotide sequence ID" value="NZ_FOCQ01000004.1"/>
</dbReference>
<evidence type="ECO:0000313" key="1">
    <source>
        <dbReference type="EMBL" id="SEN00512.1"/>
    </source>
</evidence>